<dbReference type="Proteomes" id="UP001620626">
    <property type="component" value="Unassembled WGS sequence"/>
</dbReference>
<reference evidence="2 3" key="1">
    <citation type="submission" date="2024-10" db="EMBL/GenBank/DDBJ databases">
        <authorList>
            <person name="Kim D."/>
        </authorList>
    </citation>
    <scope>NUCLEOTIDE SEQUENCE [LARGE SCALE GENOMIC DNA]</scope>
    <source>
        <strain evidence="2">BH-2024</strain>
    </source>
</reference>
<evidence type="ECO:0000313" key="2">
    <source>
        <dbReference type="EMBL" id="KAL3121205.1"/>
    </source>
</evidence>
<feature type="compositionally biased region" description="Basic residues" evidence="1">
    <location>
        <begin position="72"/>
        <end position="81"/>
    </location>
</feature>
<protein>
    <submittedName>
        <fullName evidence="2">Uncharacterized protein</fullName>
    </submittedName>
</protein>
<feature type="compositionally biased region" description="Basic and acidic residues" evidence="1">
    <location>
        <begin position="82"/>
        <end position="94"/>
    </location>
</feature>
<comment type="caution">
    <text evidence="2">The sequence shown here is derived from an EMBL/GenBank/DDBJ whole genome shotgun (WGS) entry which is preliminary data.</text>
</comment>
<dbReference type="AlphaFoldDB" id="A0ABD2M114"/>
<evidence type="ECO:0000256" key="1">
    <source>
        <dbReference type="SAM" id="MobiDB-lite"/>
    </source>
</evidence>
<keyword evidence="3" id="KW-1185">Reference proteome</keyword>
<proteinExistence type="predicted"/>
<dbReference type="EMBL" id="JBICBT010000194">
    <property type="protein sequence ID" value="KAL3121205.1"/>
    <property type="molecule type" value="Genomic_DNA"/>
</dbReference>
<feature type="compositionally biased region" description="Basic and acidic residues" evidence="1">
    <location>
        <begin position="61"/>
        <end position="71"/>
    </location>
</feature>
<accession>A0ABD2M114</accession>
<sequence length="163" mass="18593">MSVSVVLGGRKVMDERMNWMTNTLVNNNNKTIKLINYENTNGTHKLRPLLAFGGQRKGWRRERNEEKEGDKRAKKRRGKEKRARERVEGHEGKGTARQLMIEMKIVAGKCTSQSDRDKGRKSIWRKSISGKVTGAFIHLRFVWLVDGLGTEVGKESEGAHANF</sequence>
<name>A0ABD2M114_9BILA</name>
<organism evidence="2 3">
    <name type="scientific">Heterodera trifolii</name>
    <dbReference type="NCBI Taxonomy" id="157864"/>
    <lineage>
        <taxon>Eukaryota</taxon>
        <taxon>Metazoa</taxon>
        <taxon>Ecdysozoa</taxon>
        <taxon>Nematoda</taxon>
        <taxon>Chromadorea</taxon>
        <taxon>Rhabditida</taxon>
        <taxon>Tylenchina</taxon>
        <taxon>Tylenchomorpha</taxon>
        <taxon>Tylenchoidea</taxon>
        <taxon>Heteroderidae</taxon>
        <taxon>Heteroderinae</taxon>
        <taxon>Heterodera</taxon>
    </lineage>
</organism>
<evidence type="ECO:0000313" key="3">
    <source>
        <dbReference type="Proteomes" id="UP001620626"/>
    </source>
</evidence>
<gene>
    <name evidence="2" type="ORF">niasHT_006234</name>
</gene>
<feature type="region of interest" description="Disordered" evidence="1">
    <location>
        <begin position="57"/>
        <end position="94"/>
    </location>
</feature>